<keyword evidence="1" id="KW-1185">Reference proteome</keyword>
<sequence>MSQDEFHDGQLQTKRSFRYCIRNRIPTFIMSASLPETIEAQLKDYIRENRDDLAQDAWVVSKINFELRHQKFQVSFLFISDDGQHVVPNENWNTSPYLDPVKYDVDSVAEWAFKFVQYLNDLNLTGSYLIILDSLKAINVVRQKVKHVAGGRKVFIVQL</sequence>
<evidence type="ECO:0000313" key="1">
    <source>
        <dbReference type="Proteomes" id="UP000887577"/>
    </source>
</evidence>
<reference evidence="2" key="1">
    <citation type="submission" date="2022-11" db="UniProtKB">
        <authorList>
            <consortium name="WormBaseParasite"/>
        </authorList>
    </citation>
    <scope>IDENTIFICATION</scope>
</reference>
<accession>A0A914YJG4</accession>
<proteinExistence type="predicted"/>
<dbReference type="Proteomes" id="UP000887577">
    <property type="component" value="Unplaced"/>
</dbReference>
<dbReference type="AlphaFoldDB" id="A0A914YJG4"/>
<organism evidence="1 2">
    <name type="scientific">Panagrolaimus superbus</name>
    <dbReference type="NCBI Taxonomy" id="310955"/>
    <lineage>
        <taxon>Eukaryota</taxon>
        <taxon>Metazoa</taxon>
        <taxon>Ecdysozoa</taxon>
        <taxon>Nematoda</taxon>
        <taxon>Chromadorea</taxon>
        <taxon>Rhabditida</taxon>
        <taxon>Tylenchina</taxon>
        <taxon>Panagrolaimomorpha</taxon>
        <taxon>Panagrolaimoidea</taxon>
        <taxon>Panagrolaimidae</taxon>
        <taxon>Panagrolaimus</taxon>
    </lineage>
</organism>
<dbReference type="WBParaSite" id="PSU_v2.g20481.t1">
    <property type="protein sequence ID" value="PSU_v2.g20481.t1"/>
    <property type="gene ID" value="PSU_v2.g20481"/>
</dbReference>
<protein>
    <submittedName>
        <fullName evidence="2">Uncharacterized protein</fullName>
    </submittedName>
</protein>
<evidence type="ECO:0000313" key="2">
    <source>
        <dbReference type="WBParaSite" id="PSU_v2.g20481.t1"/>
    </source>
</evidence>
<name>A0A914YJG4_9BILA</name>